<dbReference type="AlphaFoldDB" id="A0A0F3H0U4"/>
<evidence type="ECO:0000313" key="1">
    <source>
        <dbReference type="EMBL" id="KJU87732.1"/>
    </source>
</evidence>
<dbReference type="Gene3D" id="1.20.120.330">
    <property type="entry name" value="Nucleotidyltransferases domain 2"/>
    <property type="match status" value="1"/>
</dbReference>
<keyword evidence="2" id="KW-1185">Reference proteome</keyword>
<accession>A0A0F3H0U4</accession>
<dbReference type="EMBL" id="LACI01000039">
    <property type="protein sequence ID" value="KJU87732.1"/>
    <property type="molecule type" value="Genomic_DNA"/>
</dbReference>
<reference evidence="1 2" key="1">
    <citation type="submission" date="2015-02" db="EMBL/GenBank/DDBJ databases">
        <title>Single-cell genomics of uncultivated deep-branching MTB reveals a conserved set of magnetosome genes.</title>
        <authorList>
            <person name="Kolinko S."/>
            <person name="Richter M."/>
            <person name="Glockner F.O."/>
            <person name="Brachmann A."/>
            <person name="Schuler D."/>
        </authorList>
    </citation>
    <scope>NUCLEOTIDE SEQUENCE [LARGE SCALE GENOMIC DNA]</scope>
    <source>
        <strain evidence="1">TM-1</strain>
    </source>
</reference>
<dbReference type="PANTHER" id="PTHR36565">
    <property type="entry name" value="UPF0332 PROTEIN TM_1000"/>
    <property type="match status" value="1"/>
</dbReference>
<organism evidence="1 2">
    <name type="scientific">Candidatus Magnetobacterium bavaricum</name>
    <dbReference type="NCBI Taxonomy" id="29290"/>
    <lineage>
        <taxon>Bacteria</taxon>
        <taxon>Pseudomonadati</taxon>
        <taxon>Nitrospirota</taxon>
        <taxon>Thermodesulfovibrionia</taxon>
        <taxon>Thermodesulfovibrionales</taxon>
        <taxon>Candidatus Magnetobacteriaceae</taxon>
        <taxon>Candidatus Magnetobacterium</taxon>
    </lineage>
</organism>
<dbReference type="PANTHER" id="PTHR36565:SF1">
    <property type="entry name" value="UPF0332 PROTEIN TM_1000"/>
    <property type="match status" value="1"/>
</dbReference>
<proteinExistence type="predicted"/>
<sequence>MGTSKHTGAISMFDKEFIKTNVFDKSKVLHRVFELRQKCDYMEYTYIDDKDVEELLPQVENFIDSVKNYFWSGR</sequence>
<gene>
    <name evidence="1" type="ORF">MBAV_000073</name>
</gene>
<evidence type="ECO:0000313" key="2">
    <source>
        <dbReference type="Proteomes" id="UP000033423"/>
    </source>
</evidence>
<protein>
    <submittedName>
        <fullName evidence="1">Antitoxin</fullName>
    </submittedName>
</protein>
<dbReference type="InterPro" id="IPR052226">
    <property type="entry name" value="UPF0332_toxin"/>
</dbReference>
<comment type="caution">
    <text evidence="1">The sequence shown here is derived from an EMBL/GenBank/DDBJ whole genome shotgun (WGS) entry which is preliminary data.</text>
</comment>
<name>A0A0F3H0U4_9BACT</name>
<dbReference type="Proteomes" id="UP000033423">
    <property type="component" value="Unassembled WGS sequence"/>
</dbReference>